<feature type="transmembrane region" description="Helical" evidence="1">
    <location>
        <begin position="26"/>
        <end position="48"/>
    </location>
</feature>
<dbReference type="EMBL" id="JYNY01000369">
    <property type="protein sequence ID" value="KJJ84411.1"/>
    <property type="molecule type" value="Genomic_DNA"/>
</dbReference>
<evidence type="ECO:0000313" key="2">
    <source>
        <dbReference type="EMBL" id="KJJ84411.1"/>
    </source>
</evidence>
<evidence type="ECO:0000313" key="3">
    <source>
        <dbReference type="Proteomes" id="UP000033428"/>
    </source>
</evidence>
<keyword evidence="1" id="KW-0472">Membrane</keyword>
<feature type="transmembrane region" description="Helical" evidence="1">
    <location>
        <begin position="69"/>
        <end position="90"/>
    </location>
</feature>
<dbReference type="AlphaFoldDB" id="A0A0F0CSB3"/>
<dbReference type="Proteomes" id="UP000033428">
    <property type="component" value="Unassembled WGS sequence"/>
</dbReference>
<evidence type="ECO:0000256" key="1">
    <source>
        <dbReference type="SAM" id="Phobius"/>
    </source>
</evidence>
<comment type="caution">
    <text evidence="2">The sequence shown here is derived from an EMBL/GenBank/DDBJ whole genome shotgun (WGS) entry which is preliminary data.</text>
</comment>
<reference evidence="2 3" key="1">
    <citation type="submission" date="2015-02" db="EMBL/GenBank/DDBJ databases">
        <title>Single-cell genomics of uncultivated deep-branching MTB reveals a conserved set of magnetosome genes.</title>
        <authorList>
            <person name="Kolinko S."/>
            <person name="Richter M."/>
            <person name="Glockner F.O."/>
            <person name="Brachmann A."/>
            <person name="Schuler D."/>
        </authorList>
    </citation>
    <scope>NUCLEOTIDE SEQUENCE [LARGE SCALE GENOMIC DNA]</scope>
    <source>
        <strain evidence="2">SKK-01</strain>
    </source>
</reference>
<organism evidence="2 3">
    <name type="scientific">Candidatus Omnitrophus magneticus</name>
    <dbReference type="NCBI Taxonomy" id="1609969"/>
    <lineage>
        <taxon>Bacteria</taxon>
        <taxon>Pseudomonadati</taxon>
        <taxon>Candidatus Omnitrophota</taxon>
        <taxon>Candidatus Omnitrophus</taxon>
    </lineage>
</organism>
<feature type="transmembrane region" description="Helical" evidence="1">
    <location>
        <begin position="135"/>
        <end position="153"/>
    </location>
</feature>
<proteinExistence type="predicted"/>
<keyword evidence="1" id="KW-0812">Transmembrane</keyword>
<keyword evidence="1" id="KW-1133">Transmembrane helix</keyword>
<name>A0A0F0CSB3_9BACT</name>
<sequence>MSTPSNSNPVSSPIPESIIGQSSKNFLLILTPFNIGMVILPRPVIIFLAESCSPLEIKSRIVEYTSLNIFLHTSIEIIIISLFVRVSALYSNNFFSTLSISKGYSTKYSAKEFPNILSPNNLCRPLFLSNNKAKLFIISSAFSIFNFFFIILGNK</sequence>
<keyword evidence="3" id="KW-1185">Reference proteome</keyword>
<protein>
    <submittedName>
        <fullName evidence="2">Membrane protein</fullName>
    </submittedName>
</protein>
<gene>
    <name evidence="2" type="ORF">OMAG_001731</name>
</gene>
<accession>A0A0F0CSB3</accession>